<protein>
    <submittedName>
        <fullName evidence="3">S-layer domain-containing protein</fullName>
    </submittedName>
</protein>
<keyword evidence="4" id="KW-1185">Reference proteome</keyword>
<sequence>MASYQDGTGKNWFVNLVTAGTDNDLTVAATDFATKYVATVGDVSKAEYQLTKIYAAITVFKATGVEYKPLVYSESTGMFSINVNGLNNLIALLVGVLGNPIENQQNIDNIKTAFQTIVNAVNSITSSTEKLGAKALLQALGLLYVESVPSAGGGIIVPGTGAGTSTPGTSTGESGTQQPSQPVQTAQPSTLSDVVSNLDAAISQGKLDQIDDIINVLPTVLSAEKDADKAVSGLSQALEKIASVLNKISNVTEIKSIVSGLTNAINVVASNIEKQSVSTVEKTLKLENLKFETAGLLLKAYEAVAVTPLKAEEATKVTFKVSANDVTTAISRANEMVSAAQKITNATLKKSLNFIGFSVAINANTNKEVSVLLEKDAIDKIKNDSKITNILVVTPVASIAVPTSIINADNVEIKIKPVQVSNALSQAVEVNVVVGGKAQEKFDKTVVLVLKLSNKIADESKVAVYRVVDDKTEIVPGIYVSTTNSFLVERKSLSTYYVGSYNKTYSDVDSKAWYYKNIQLVSAKGITNGYPDGTFRPNSNVTRAEFAKMVVETFQFDTAGQAVSKFEDVKESDWFYPYVATLYNLGIINGRSETKFAPNEPVTREEMAKMISLALSKAGKVSISAIPTLSFADEPEIAGWAKKYVAVVVENGIMEGRGNSVFAPKANATRAEVATVIVRALVK</sequence>
<dbReference type="eggNOG" id="COG5492">
    <property type="taxonomic scope" value="Bacteria"/>
</dbReference>
<organism evidence="3 4">
    <name type="scientific">Caldicellulosiruptor owensensis (strain ATCC 700167 / DSM 13100 / OL)</name>
    <dbReference type="NCBI Taxonomy" id="632518"/>
    <lineage>
        <taxon>Bacteria</taxon>
        <taxon>Bacillati</taxon>
        <taxon>Bacillota</taxon>
        <taxon>Bacillota incertae sedis</taxon>
        <taxon>Caldicellulosiruptorales</taxon>
        <taxon>Caldicellulosiruptoraceae</taxon>
        <taxon>Caldicellulosiruptor</taxon>
    </lineage>
</organism>
<feature type="region of interest" description="Disordered" evidence="1">
    <location>
        <begin position="158"/>
        <end position="187"/>
    </location>
</feature>
<dbReference type="InterPro" id="IPR001119">
    <property type="entry name" value="SLH_dom"/>
</dbReference>
<gene>
    <name evidence="3" type="ordered locus">Calow_1967</name>
</gene>
<feature type="domain" description="SLH" evidence="2">
    <location>
        <begin position="501"/>
        <end position="564"/>
    </location>
</feature>
<dbReference type="InterPro" id="IPR051465">
    <property type="entry name" value="Cell_Envelope_Struct_Comp"/>
</dbReference>
<feature type="domain" description="SLH" evidence="2">
    <location>
        <begin position="628"/>
        <end position="683"/>
    </location>
</feature>
<dbReference type="PROSITE" id="PS51272">
    <property type="entry name" value="SLH"/>
    <property type="match status" value="3"/>
</dbReference>
<dbReference type="Pfam" id="PF00395">
    <property type="entry name" value="SLH"/>
    <property type="match status" value="3"/>
</dbReference>
<evidence type="ECO:0000313" key="4">
    <source>
        <dbReference type="Proteomes" id="UP000006889"/>
    </source>
</evidence>
<evidence type="ECO:0000259" key="2">
    <source>
        <dbReference type="PROSITE" id="PS51272"/>
    </source>
</evidence>
<reference evidence="3 4" key="2">
    <citation type="journal article" date="2011" name="J. Bacteriol.">
        <title>Complete genome sequences for the anaerobic, extremely thermophilic plant biomass-degrading bacteria Caldicellulosiruptor hydrothermalis, Caldicellulosiruptor kristjanssonii, Caldicellulosiruptor kronotskyensis, Caldicellulosiruptor owensenis, and Caldicellulosiruptor lactoaceticus.</title>
        <authorList>
            <person name="Blumer-Schuette S.E."/>
            <person name="Ozdemir I."/>
            <person name="Mistry D."/>
            <person name="Lucas S."/>
            <person name="Lapidus A."/>
            <person name="Cheng J.F."/>
            <person name="Goodwin L.A."/>
            <person name="Pitluck S."/>
            <person name="Land M.L."/>
            <person name="Hauser L.J."/>
            <person name="Woyke T."/>
            <person name="Mikhailova N."/>
            <person name="Pati A."/>
            <person name="Kyrpides N.C."/>
            <person name="Ivanova N."/>
            <person name="Detter J.C."/>
            <person name="Walston-Davenport K."/>
            <person name="Han S."/>
            <person name="Adams M.W."/>
            <person name="Kelly R.M."/>
        </authorList>
    </citation>
    <scope>NUCLEOTIDE SEQUENCE [LARGE SCALE GENOMIC DNA]</scope>
    <source>
        <strain evidence="4">ATCC 700167 / DSM 13100 / OL</strain>
    </source>
</reference>
<evidence type="ECO:0000256" key="1">
    <source>
        <dbReference type="SAM" id="MobiDB-lite"/>
    </source>
</evidence>
<name>E4Q5T2_CALOW</name>
<dbReference type="KEGG" id="cow:Calow_1967"/>
<dbReference type="PANTHER" id="PTHR43308:SF5">
    <property type="entry name" value="S-LAYER PROTEIN _ PEPTIDOGLYCAN ENDO-BETA-N-ACETYLGLUCOSAMINIDASE"/>
    <property type="match status" value="1"/>
</dbReference>
<feature type="domain" description="SLH" evidence="2">
    <location>
        <begin position="565"/>
        <end position="625"/>
    </location>
</feature>
<evidence type="ECO:0000313" key="3">
    <source>
        <dbReference type="EMBL" id="ADQ05491.1"/>
    </source>
</evidence>
<reference key="1">
    <citation type="submission" date="2010-09" db="EMBL/GenBank/DDBJ databases">
        <title>Complete sequence of Caldicellulosiruptor owensensis OL.</title>
        <authorList>
            <consortium name="US DOE Joint Genome Institute"/>
            <person name="Lucas S."/>
            <person name="Copeland A."/>
            <person name="Lapidus A."/>
            <person name="Cheng J.-F."/>
            <person name="Bruce D."/>
            <person name="Goodwin L."/>
            <person name="Pitluck S."/>
            <person name="Davenport K."/>
            <person name="Detter J.C."/>
            <person name="Han C."/>
            <person name="Tapia R."/>
            <person name="Land M."/>
            <person name="Hauser L."/>
            <person name="Chang Y.-J."/>
            <person name="Jeffries C."/>
            <person name="Kyrpides N."/>
            <person name="Ivanova N."/>
            <person name="Mikhailova N."/>
            <person name="Blumer-Schuette S.E."/>
            <person name="Kelly R.M."/>
            <person name="Woyke T."/>
        </authorList>
    </citation>
    <scope>NUCLEOTIDE SEQUENCE</scope>
    <source>
        <strain>OL</strain>
    </source>
</reference>
<dbReference type="Proteomes" id="UP000006889">
    <property type="component" value="Chromosome"/>
</dbReference>
<accession>E4Q5T2</accession>
<dbReference type="AlphaFoldDB" id="E4Q5T2"/>
<feature type="compositionally biased region" description="Low complexity" evidence="1">
    <location>
        <begin position="163"/>
        <end position="181"/>
    </location>
</feature>
<dbReference type="OrthoDB" id="900053at2"/>
<dbReference type="EMBL" id="CP002216">
    <property type="protein sequence ID" value="ADQ05491.1"/>
    <property type="molecule type" value="Genomic_DNA"/>
</dbReference>
<dbReference type="PANTHER" id="PTHR43308">
    <property type="entry name" value="OUTER MEMBRANE PROTEIN ALPHA-RELATED"/>
    <property type="match status" value="1"/>
</dbReference>
<dbReference type="HOGENOM" id="CLU_402632_0_0_9"/>
<dbReference type="RefSeq" id="WP_013412813.1">
    <property type="nucleotide sequence ID" value="NC_014657.1"/>
</dbReference>
<dbReference type="STRING" id="632518.Calow_1967"/>
<proteinExistence type="predicted"/>